<dbReference type="Proteomes" id="UP000516437">
    <property type="component" value="Unassembled WGS sequence"/>
</dbReference>
<dbReference type="EMBL" id="RXIC02000198">
    <property type="protein sequence ID" value="KAB1200212.1"/>
    <property type="molecule type" value="Genomic_DNA"/>
</dbReference>
<organism evidence="1 2">
    <name type="scientific">Morella rubra</name>
    <name type="common">Chinese bayberry</name>
    <dbReference type="NCBI Taxonomy" id="262757"/>
    <lineage>
        <taxon>Eukaryota</taxon>
        <taxon>Viridiplantae</taxon>
        <taxon>Streptophyta</taxon>
        <taxon>Embryophyta</taxon>
        <taxon>Tracheophyta</taxon>
        <taxon>Spermatophyta</taxon>
        <taxon>Magnoliopsida</taxon>
        <taxon>eudicotyledons</taxon>
        <taxon>Gunneridae</taxon>
        <taxon>Pentapetalae</taxon>
        <taxon>rosids</taxon>
        <taxon>fabids</taxon>
        <taxon>Fagales</taxon>
        <taxon>Myricaceae</taxon>
        <taxon>Morella</taxon>
    </lineage>
</organism>
<gene>
    <name evidence="1" type="ORF">CJ030_MR0G007843</name>
</gene>
<dbReference type="AlphaFoldDB" id="A0A6A1UJ25"/>
<dbReference type="PANTHER" id="PTHR33983:SF1">
    <property type="entry name" value="OS07G0185900 PROTEIN"/>
    <property type="match status" value="1"/>
</dbReference>
<protein>
    <submittedName>
        <fullName evidence="1">Uncharacterized protein</fullName>
    </submittedName>
</protein>
<reference evidence="1 2" key="1">
    <citation type="journal article" date="2019" name="Plant Biotechnol. J.">
        <title>The red bayberry genome and genetic basis of sex determination.</title>
        <authorList>
            <person name="Jia H.M."/>
            <person name="Jia H.J."/>
            <person name="Cai Q.L."/>
            <person name="Wang Y."/>
            <person name="Zhao H.B."/>
            <person name="Yang W.F."/>
            <person name="Wang G.Y."/>
            <person name="Li Y.H."/>
            <person name="Zhan D.L."/>
            <person name="Shen Y.T."/>
            <person name="Niu Q.F."/>
            <person name="Chang L."/>
            <person name="Qiu J."/>
            <person name="Zhao L."/>
            <person name="Xie H.B."/>
            <person name="Fu W.Y."/>
            <person name="Jin J."/>
            <person name="Li X.W."/>
            <person name="Jiao Y."/>
            <person name="Zhou C.C."/>
            <person name="Tu T."/>
            <person name="Chai C.Y."/>
            <person name="Gao J.L."/>
            <person name="Fan L.J."/>
            <person name="van de Weg E."/>
            <person name="Wang J.Y."/>
            <person name="Gao Z.S."/>
        </authorList>
    </citation>
    <scope>NUCLEOTIDE SEQUENCE [LARGE SCALE GENOMIC DNA]</scope>
    <source>
        <tissue evidence="1">Leaves</tissue>
    </source>
</reference>
<comment type="caution">
    <text evidence="1">The sequence shown here is derived from an EMBL/GenBank/DDBJ whole genome shotgun (WGS) entry which is preliminary data.</text>
</comment>
<accession>A0A6A1UJ25</accession>
<dbReference type="PANTHER" id="PTHR33983">
    <property type="entry name" value="OS07G0185900 PROTEIN"/>
    <property type="match status" value="1"/>
</dbReference>
<evidence type="ECO:0000313" key="1">
    <source>
        <dbReference type="EMBL" id="KAB1200212.1"/>
    </source>
</evidence>
<evidence type="ECO:0000313" key="2">
    <source>
        <dbReference type="Proteomes" id="UP000516437"/>
    </source>
</evidence>
<name>A0A6A1UJ25_9ROSI</name>
<keyword evidence="2" id="KW-1185">Reference proteome</keyword>
<proteinExistence type="predicted"/>
<sequence>MSKFVELLDCGVKIATRFHSHCPQTGRKFTTLRPAPTTTATTTHSSTSATTLPTVLPVAAVICQPRCGIAVPRLFWALKLQNSLFITVDLTEKKHKLSNIL</sequence>